<comment type="similarity">
    <text evidence="2">Belongs to the CDP-glycerol glycerophosphotransferase family.</text>
</comment>
<comment type="subcellular location">
    <subcellularLocation>
        <location evidence="1">Cell membrane</location>
        <topology evidence="1">Peripheral membrane protein</topology>
    </subcellularLocation>
</comment>
<name>A0ABW6EQX2_9ACTN</name>
<dbReference type="InterPro" id="IPR007554">
    <property type="entry name" value="Glycerophosphate_synth"/>
</dbReference>
<proteinExistence type="inferred from homology"/>
<dbReference type="PANTHER" id="PTHR37316">
    <property type="entry name" value="TEICHOIC ACID GLYCEROL-PHOSPHATE PRIMASE"/>
    <property type="match status" value="1"/>
</dbReference>
<dbReference type="Proteomes" id="UP001598251">
    <property type="component" value="Unassembled WGS sequence"/>
</dbReference>
<keyword evidence="5" id="KW-0777">Teichoic acid biosynthesis</keyword>
<sequence>MPTRPTRRSPRASAASVKRFVRRQAMRAVYRTDLRRPLDPGLAVYGAYWNRGVACNPAAIHAKARELVPHIRGVWVVSSRHRDRMPAGVPYVIEGSRPYWRAMATATYLVNNSSFPGGFTKRPGQRYLQTHHGTPLKTMGLDQRAYPALARKTDFDKILAHVRQWDFSLSANPHSTEVWDRVYPAPEGTPYEHLDLGYPRNDVYFTATADDIAKIRAELGIAEGQIALLHAPTHRDYRDGFVPDLDPERLARQLGPDYVVLVRAHYFYGRSAGGDAPMGTGRVIDVTGHPRVEELCLAADALIADYSSLVFDYACLDRPIVVHAPDWDAYRAARGTYFDLLSGLPGDTPGPVTTTPDELRDVFRSGRWRSPEAAALRNAFRERFCPYDDGHAAERVVRRFFAPAG</sequence>
<dbReference type="PANTHER" id="PTHR37316:SF3">
    <property type="entry name" value="TEICHOIC ACID GLYCEROL-PHOSPHATE TRANSFERASE"/>
    <property type="match status" value="1"/>
</dbReference>
<accession>A0ABW6EQX2</accession>
<comment type="caution">
    <text evidence="7">The sequence shown here is derived from an EMBL/GenBank/DDBJ whole genome shotgun (WGS) entry which is preliminary data.</text>
</comment>
<keyword evidence="6" id="KW-0472">Membrane</keyword>
<gene>
    <name evidence="7" type="ORF">ACFWSS_31240</name>
</gene>
<dbReference type="InterPro" id="IPR051612">
    <property type="entry name" value="Teichoic_Acid_Biosynth"/>
</dbReference>
<dbReference type="EMBL" id="JBHXOF010000029">
    <property type="protein sequence ID" value="MFD4217353.1"/>
    <property type="molecule type" value="Genomic_DNA"/>
</dbReference>
<dbReference type="Gene3D" id="3.40.50.12580">
    <property type="match status" value="1"/>
</dbReference>
<dbReference type="RefSeq" id="WP_382828610.1">
    <property type="nucleotide sequence ID" value="NZ_JBHXLY010000024.1"/>
</dbReference>
<dbReference type="InterPro" id="IPR043148">
    <property type="entry name" value="TagF_C"/>
</dbReference>
<evidence type="ECO:0000313" key="8">
    <source>
        <dbReference type="Proteomes" id="UP001598251"/>
    </source>
</evidence>
<evidence type="ECO:0000256" key="5">
    <source>
        <dbReference type="ARBA" id="ARBA00022944"/>
    </source>
</evidence>
<protein>
    <submittedName>
        <fullName evidence="7">CDP-glycerol glycerophosphotransferase family protein</fullName>
    </submittedName>
</protein>
<keyword evidence="8" id="KW-1185">Reference proteome</keyword>
<dbReference type="SUPFAM" id="SSF53756">
    <property type="entry name" value="UDP-Glycosyltransferase/glycogen phosphorylase"/>
    <property type="match status" value="1"/>
</dbReference>
<keyword evidence="3" id="KW-1003">Cell membrane</keyword>
<evidence type="ECO:0000256" key="2">
    <source>
        <dbReference type="ARBA" id="ARBA00010488"/>
    </source>
</evidence>
<evidence type="ECO:0000256" key="6">
    <source>
        <dbReference type="ARBA" id="ARBA00023136"/>
    </source>
</evidence>
<evidence type="ECO:0000256" key="1">
    <source>
        <dbReference type="ARBA" id="ARBA00004202"/>
    </source>
</evidence>
<organism evidence="7 8">
    <name type="scientific">Streptomyces sindenensis</name>
    <dbReference type="NCBI Taxonomy" id="67363"/>
    <lineage>
        <taxon>Bacteria</taxon>
        <taxon>Bacillati</taxon>
        <taxon>Actinomycetota</taxon>
        <taxon>Actinomycetes</taxon>
        <taxon>Kitasatosporales</taxon>
        <taxon>Streptomycetaceae</taxon>
        <taxon>Streptomyces</taxon>
    </lineage>
</organism>
<evidence type="ECO:0000256" key="3">
    <source>
        <dbReference type="ARBA" id="ARBA00022475"/>
    </source>
</evidence>
<dbReference type="Pfam" id="PF04464">
    <property type="entry name" value="Glyphos_transf"/>
    <property type="match status" value="1"/>
</dbReference>
<evidence type="ECO:0000256" key="4">
    <source>
        <dbReference type="ARBA" id="ARBA00022679"/>
    </source>
</evidence>
<dbReference type="Gene3D" id="3.40.50.11820">
    <property type="match status" value="1"/>
</dbReference>
<dbReference type="InterPro" id="IPR043149">
    <property type="entry name" value="TagF_N"/>
</dbReference>
<reference evidence="7 8" key="1">
    <citation type="submission" date="2024-09" db="EMBL/GenBank/DDBJ databases">
        <title>The Natural Products Discovery Center: Release of the First 8490 Sequenced Strains for Exploring Actinobacteria Biosynthetic Diversity.</title>
        <authorList>
            <person name="Kalkreuter E."/>
            <person name="Kautsar S.A."/>
            <person name="Yang D."/>
            <person name="Bader C.D."/>
            <person name="Teijaro C.N."/>
            <person name="Fluegel L."/>
            <person name="Davis C.M."/>
            <person name="Simpson J.R."/>
            <person name="Lauterbach L."/>
            <person name="Steele A.D."/>
            <person name="Gui C."/>
            <person name="Meng S."/>
            <person name="Li G."/>
            <person name="Viehrig K."/>
            <person name="Ye F."/>
            <person name="Su P."/>
            <person name="Kiefer A.F."/>
            <person name="Nichols A."/>
            <person name="Cepeda A.J."/>
            <person name="Yan W."/>
            <person name="Fan B."/>
            <person name="Jiang Y."/>
            <person name="Adhikari A."/>
            <person name="Zheng C.-J."/>
            <person name="Schuster L."/>
            <person name="Cowan T.M."/>
            <person name="Smanski M.J."/>
            <person name="Chevrette M.G."/>
            <person name="De Carvalho L.P.S."/>
            <person name="Shen B."/>
        </authorList>
    </citation>
    <scope>NUCLEOTIDE SEQUENCE [LARGE SCALE GENOMIC DNA]</scope>
    <source>
        <strain evidence="7 8">NPDC058546</strain>
    </source>
</reference>
<evidence type="ECO:0000313" key="7">
    <source>
        <dbReference type="EMBL" id="MFD4217353.1"/>
    </source>
</evidence>
<keyword evidence="4" id="KW-0808">Transferase</keyword>